<dbReference type="AlphaFoldDB" id="A0A392SX59"/>
<evidence type="ECO:0000313" key="3">
    <source>
        <dbReference type="Proteomes" id="UP000265520"/>
    </source>
</evidence>
<organism evidence="2 3">
    <name type="scientific">Trifolium medium</name>
    <dbReference type="NCBI Taxonomy" id="97028"/>
    <lineage>
        <taxon>Eukaryota</taxon>
        <taxon>Viridiplantae</taxon>
        <taxon>Streptophyta</taxon>
        <taxon>Embryophyta</taxon>
        <taxon>Tracheophyta</taxon>
        <taxon>Spermatophyta</taxon>
        <taxon>Magnoliopsida</taxon>
        <taxon>eudicotyledons</taxon>
        <taxon>Gunneridae</taxon>
        <taxon>Pentapetalae</taxon>
        <taxon>rosids</taxon>
        <taxon>fabids</taxon>
        <taxon>Fabales</taxon>
        <taxon>Fabaceae</taxon>
        <taxon>Papilionoideae</taxon>
        <taxon>50 kb inversion clade</taxon>
        <taxon>NPAAA clade</taxon>
        <taxon>Hologalegina</taxon>
        <taxon>IRL clade</taxon>
        <taxon>Trifolieae</taxon>
        <taxon>Trifolium</taxon>
    </lineage>
</organism>
<feature type="compositionally biased region" description="Basic residues" evidence="1">
    <location>
        <begin position="20"/>
        <end position="31"/>
    </location>
</feature>
<evidence type="ECO:0000313" key="2">
    <source>
        <dbReference type="EMBL" id="MCI53441.1"/>
    </source>
</evidence>
<feature type="non-terminal residue" evidence="2">
    <location>
        <position position="83"/>
    </location>
</feature>
<evidence type="ECO:0000256" key="1">
    <source>
        <dbReference type="SAM" id="MobiDB-lite"/>
    </source>
</evidence>
<sequence length="83" mass="9517">MQDSGAEDDLAFDPEPERTLRKRLKAARRRAAMGDQDPPPRRTMGDYYKRSDNEHISLGFRPVNPVNFDIKGNVLAGLRENQF</sequence>
<proteinExistence type="predicted"/>
<reference evidence="2 3" key="1">
    <citation type="journal article" date="2018" name="Front. Plant Sci.">
        <title>Red Clover (Trifolium pratense) and Zigzag Clover (T. medium) - A Picture of Genomic Similarities and Differences.</title>
        <authorList>
            <person name="Dluhosova J."/>
            <person name="Istvanek J."/>
            <person name="Nedelnik J."/>
            <person name="Repkova J."/>
        </authorList>
    </citation>
    <scope>NUCLEOTIDE SEQUENCE [LARGE SCALE GENOMIC DNA]</scope>
    <source>
        <strain evidence="3">cv. 10/8</strain>
        <tissue evidence="2">Leaf</tissue>
    </source>
</reference>
<dbReference type="EMBL" id="LXQA010463082">
    <property type="protein sequence ID" value="MCI53441.1"/>
    <property type="molecule type" value="Genomic_DNA"/>
</dbReference>
<comment type="caution">
    <text evidence="2">The sequence shown here is derived from an EMBL/GenBank/DDBJ whole genome shotgun (WGS) entry which is preliminary data.</text>
</comment>
<dbReference type="Proteomes" id="UP000265520">
    <property type="component" value="Unassembled WGS sequence"/>
</dbReference>
<name>A0A392SX59_9FABA</name>
<keyword evidence="3" id="KW-1185">Reference proteome</keyword>
<feature type="compositionally biased region" description="Acidic residues" evidence="1">
    <location>
        <begin position="1"/>
        <end position="14"/>
    </location>
</feature>
<feature type="region of interest" description="Disordered" evidence="1">
    <location>
        <begin position="1"/>
        <end position="46"/>
    </location>
</feature>
<accession>A0A392SX59</accession>
<protein>
    <submittedName>
        <fullName evidence="2">Uncharacterized protein</fullName>
    </submittedName>
</protein>